<evidence type="ECO:0000313" key="2">
    <source>
        <dbReference type="EMBL" id="CAA9353711.1"/>
    </source>
</evidence>
<proteinExistence type="predicted"/>
<keyword evidence="1" id="KW-0812">Transmembrane</keyword>
<keyword evidence="1" id="KW-0472">Membrane</keyword>
<dbReference type="EMBL" id="CADCUJ010000070">
    <property type="protein sequence ID" value="CAA9353711.1"/>
    <property type="molecule type" value="Genomic_DNA"/>
</dbReference>
<reference evidence="2" key="1">
    <citation type="submission" date="2020-02" db="EMBL/GenBank/DDBJ databases">
        <authorList>
            <person name="Meier V. D."/>
        </authorList>
    </citation>
    <scope>NUCLEOTIDE SEQUENCE</scope>
    <source>
        <strain evidence="2">AVDCRST_MAG72</strain>
    </source>
</reference>
<feature type="transmembrane region" description="Helical" evidence="1">
    <location>
        <begin position="12"/>
        <end position="32"/>
    </location>
</feature>
<gene>
    <name evidence="2" type="ORF">AVDCRST_MAG72-1623</name>
</gene>
<evidence type="ECO:0000256" key="1">
    <source>
        <dbReference type="SAM" id="Phobius"/>
    </source>
</evidence>
<protein>
    <submittedName>
        <fullName evidence="2">Uncharacterized protein</fullName>
    </submittedName>
</protein>
<dbReference type="AlphaFoldDB" id="A0A6J4MC15"/>
<keyword evidence="1" id="KW-1133">Transmembrane helix</keyword>
<organism evidence="2">
    <name type="scientific">uncultured Nocardioidaceae bacterium</name>
    <dbReference type="NCBI Taxonomy" id="253824"/>
    <lineage>
        <taxon>Bacteria</taxon>
        <taxon>Bacillati</taxon>
        <taxon>Actinomycetota</taxon>
        <taxon>Actinomycetes</taxon>
        <taxon>Propionibacteriales</taxon>
        <taxon>Nocardioidaceae</taxon>
        <taxon>environmental samples</taxon>
    </lineage>
</organism>
<accession>A0A6J4MC15</accession>
<sequence>MWARLLSTRTLASIVYVLLAIIALLLVVQGFAD</sequence>
<name>A0A6J4MC15_9ACTN</name>